<protein>
    <submittedName>
        <fullName evidence="2">Putative lipoprotein</fullName>
    </submittedName>
</protein>
<dbReference type="EMBL" id="JEWH01000022">
    <property type="protein sequence ID" value="EXB05703.1"/>
    <property type="molecule type" value="Genomic_DNA"/>
</dbReference>
<gene>
    <name evidence="2" type="ORF">J512_2025</name>
</gene>
<accession>A0A009IPH9</accession>
<proteinExistence type="predicted"/>
<name>A0A009IPH9_ACIB9</name>
<organism evidence="2 3">
    <name type="scientific">Acinetobacter baumannii (strain 1295743)</name>
    <dbReference type="NCBI Taxonomy" id="1310613"/>
    <lineage>
        <taxon>Bacteria</taxon>
        <taxon>Pseudomonadati</taxon>
        <taxon>Pseudomonadota</taxon>
        <taxon>Gammaproteobacteria</taxon>
        <taxon>Moraxellales</taxon>
        <taxon>Moraxellaceae</taxon>
        <taxon>Acinetobacter</taxon>
        <taxon>Acinetobacter calcoaceticus/baumannii complex</taxon>
    </lineage>
</organism>
<feature type="chain" id="PRO_5001446852" evidence="1">
    <location>
        <begin position="19"/>
        <end position="38"/>
    </location>
</feature>
<feature type="signal peptide" evidence="1">
    <location>
        <begin position="1"/>
        <end position="18"/>
    </location>
</feature>
<evidence type="ECO:0000313" key="2">
    <source>
        <dbReference type="EMBL" id="EXB05703.1"/>
    </source>
</evidence>
<comment type="caution">
    <text evidence="2">The sequence shown here is derived from an EMBL/GenBank/DDBJ whole genome shotgun (WGS) entry which is preliminary data.</text>
</comment>
<dbReference type="PATRIC" id="fig|1310613.3.peg.1943"/>
<evidence type="ECO:0000313" key="3">
    <source>
        <dbReference type="Proteomes" id="UP000020595"/>
    </source>
</evidence>
<dbReference type="PROSITE" id="PS51257">
    <property type="entry name" value="PROKAR_LIPOPROTEIN"/>
    <property type="match status" value="1"/>
</dbReference>
<keyword evidence="1" id="KW-0732">Signal</keyword>
<dbReference type="Proteomes" id="UP000020595">
    <property type="component" value="Unassembled WGS sequence"/>
</dbReference>
<evidence type="ECO:0000256" key="1">
    <source>
        <dbReference type="SAM" id="SignalP"/>
    </source>
</evidence>
<dbReference type="AlphaFoldDB" id="A0A009IPH9"/>
<sequence>MKLLTLFMLCILISGCTASTIQNNIHVTVCLQCAPMSR</sequence>
<reference evidence="2 3" key="1">
    <citation type="submission" date="2014-02" db="EMBL/GenBank/DDBJ databases">
        <title>Comparative genomics and transcriptomics to identify genetic mechanisms underlying the emergence of carbapenem resistant Acinetobacter baumannii (CRAb).</title>
        <authorList>
            <person name="Harris A.D."/>
            <person name="Johnson K.J."/>
            <person name="George J."/>
            <person name="Shefchek K."/>
            <person name="Daugherty S.C."/>
            <person name="Parankush S."/>
            <person name="Sadzewicz L."/>
            <person name="Tallon L."/>
            <person name="Sengamalay N."/>
            <person name="Hazen T.H."/>
            <person name="Rasko D.A."/>
        </authorList>
    </citation>
    <scope>NUCLEOTIDE SEQUENCE [LARGE SCALE GENOMIC DNA]</scope>
    <source>
        <strain evidence="2 3">1295743</strain>
    </source>
</reference>
<keyword evidence="2" id="KW-0449">Lipoprotein</keyword>